<proteinExistence type="predicted"/>
<protein>
    <submittedName>
        <fullName evidence="1">Morphogenetic protein</fullName>
    </submittedName>
</protein>
<keyword evidence="2" id="KW-1185">Reference proteome</keyword>
<name>A0ABX7WLA3_9GAMM</name>
<gene>
    <name evidence="1" type="ORF">HNO53_20580</name>
</gene>
<sequence length="229" mass="26000">MKERPILFSGEMVRAILDGRKNQTRRVVKPAKDRNGSGCHLAPCEIAGEVNGGDYSLCPYGQPGDRLWVRETWGKVQMTHLMSPTPGRVEEALTYRAGRLVWKSEDRPESGSFDSWPVSWSDDHQPSDGRWRPSIHMPRWASRITLEIVSVSVERLKEISEADAEAEGVERHGDSWVDYLHRTDCHFAVNARTSFATLWDSINGRGSRDANPWVWVVEFKRVEQARAAA</sequence>
<accession>A0ABX7WLA3</accession>
<dbReference type="Proteomes" id="UP000671845">
    <property type="component" value="Chromosome"/>
</dbReference>
<dbReference type="EMBL" id="CP053383">
    <property type="protein sequence ID" value="QTP60896.1"/>
    <property type="molecule type" value="Genomic_DNA"/>
</dbReference>
<evidence type="ECO:0000313" key="1">
    <source>
        <dbReference type="EMBL" id="QTP60896.1"/>
    </source>
</evidence>
<reference evidence="1 2" key="1">
    <citation type="journal article" date="2021" name="Front. Microbiol.">
        <title>Aerobic Denitrification and Heterotrophic Sulfur Oxidation in the Genus Halomonas Revealed by Six Novel Species Characterizations and Genome-Based Analysis.</title>
        <authorList>
            <person name="Wang L."/>
            <person name="Shao Z."/>
        </authorList>
    </citation>
    <scope>NUCLEOTIDE SEQUENCE [LARGE SCALE GENOMIC DNA]</scope>
    <source>
        <strain evidence="1 2">MCCC 1A13718</strain>
    </source>
</reference>
<evidence type="ECO:0000313" key="2">
    <source>
        <dbReference type="Proteomes" id="UP000671845"/>
    </source>
</evidence>
<dbReference type="RefSeq" id="WP_209474805.1">
    <property type="nucleotide sequence ID" value="NZ_CP053383.1"/>
</dbReference>
<organism evidence="1 2">
    <name type="scientific">Halomonas sulfidivorans</name>
    <dbReference type="NCBI Taxonomy" id="2733488"/>
    <lineage>
        <taxon>Bacteria</taxon>
        <taxon>Pseudomonadati</taxon>
        <taxon>Pseudomonadota</taxon>
        <taxon>Gammaproteobacteria</taxon>
        <taxon>Oceanospirillales</taxon>
        <taxon>Halomonadaceae</taxon>
        <taxon>Halomonas</taxon>
    </lineage>
</organism>